<feature type="domain" description="N-acetyltransferase" evidence="1">
    <location>
        <begin position="4"/>
        <end position="147"/>
    </location>
</feature>
<keyword evidence="3" id="KW-1185">Reference proteome</keyword>
<accession>A0A2N3PLP0</accession>
<gene>
    <name evidence="2" type="ORF">BCM31_06110</name>
</gene>
<dbReference type="PANTHER" id="PTHR43415">
    <property type="entry name" value="SPERMIDINE N(1)-ACETYLTRANSFERASE"/>
    <property type="match status" value="1"/>
</dbReference>
<dbReference type="InterPro" id="IPR020036">
    <property type="entry name" value="PseH"/>
</dbReference>
<dbReference type="OrthoDB" id="5396834at2"/>
<dbReference type="InterPro" id="IPR016181">
    <property type="entry name" value="Acyl_CoA_acyltransferase"/>
</dbReference>
<dbReference type="AlphaFoldDB" id="A0A2N3PLP0"/>
<dbReference type="Gene3D" id="3.40.630.30">
    <property type="match status" value="1"/>
</dbReference>
<dbReference type="GO" id="GO:0016747">
    <property type="term" value="F:acyltransferase activity, transferring groups other than amino-acyl groups"/>
    <property type="evidence" value="ECO:0007669"/>
    <property type="project" value="InterPro"/>
</dbReference>
<reference evidence="2 3" key="1">
    <citation type="submission" date="2016-07" db="EMBL/GenBank/DDBJ databases">
        <title>Detection of Helicobacter winghamensis from caecal content of red fox (Vulpes vulpes).</title>
        <authorList>
            <person name="Zanoni R.G."/>
            <person name="Florio D."/>
            <person name="Caffara M."/>
            <person name="Renzi M."/>
            <person name="Parisi A."/>
            <person name="Pasquali F."/>
            <person name="Manfreda G."/>
        </authorList>
    </citation>
    <scope>NUCLEOTIDE SEQUENCE [LARGE SCALE GENOMIC DNA]</scope>
    <source>
        <strain evidence="2 3">295_13</strain>
    </source>
</reference>
<dbReference type="Pfam" id="PF13302">
    <property type="entry name" value="Acetyltransf_3"/>
    <property type="match status" value="1"/>
</dbReference>
<comment type="caution">
    <text evidence="2">The sequence shown here is derived from an EMBL/GenBank/DDBJ whole genome shotgun (WGS) entry which is preliminary data.</text>
</comment>
<dbReference type="NCBIfam" id="TIGR03585">
    <property type="entry name" value="PseH"/>
    <property type="match status" value="1"/>
</dbReference>
<organism evidence="2 3">
    <name type="scientific">Helicobacter winghamensis</name>
    <dbReference type="NCBI Taxonomy" id="157268"/>
    <lineage>
        <taxon>Bacteria</taxon>
        <taxon>Pseudomonadati</taxon>
        <taxon>Campylobacterota</taxon>
        <taxon>Epsilonproteobacteria</taxon>
        <taxon>Campylobacterales</taxon>
        <taxon>Helicobacteraceae</taxon>
        <taxon>Helicobacter</taxon>
    </lineage>
</organism>
<keyword evidence="2" id="KW-0808">Transferase</keyword>
<evidence type="ECO:0000313" key="3">
    <source>
        <dbReference type="Proteomes" id="UP000233350"/>
    </source>
</evidence>
<dbReference type="InterPro" id="IPR000182">
    <property type="entry name" value="GNAT_dom"/>
</dbReference>
<sequence length="154" mass="17843">MELKNFTQLNEDEVALVLRWRNHASVATFMKQKHITKQEHLDFIESLKSDCSKEYFLVFENTIPLGVIDFIAIVRGVSCEFGVYQSPFLKGYGEKLMQKVLDYAFKTLRVKELRACAFNVNTRAIDLYLRFGFKIIRKDETMSYFICAGGGAKF</sequence>
<evidence type="ECO:0000259" key="1">
    <source>
        <dbReference type="PROSITE" id="PS51186"/>
    </source>
</evidence>
<protein>
    <submittedName>
        <fullName evidence="2">UDP-4-amino-4, 6-dideoxy-N-acetyl-beta-L-altrosamine N-acetyltransferase</fullName>
    </submittedName>
</protein>
<dbReference type="Proteomes" id="UP000233350">
    <property type="component" value="Unassembled WGS sequence"/>
</dbReference>
<dbReference type="PROSITE" id="PS51186">
    <property type="entry name" value="GNAT"/>
    <property type="match status" value="1"/>
</dbReference>
<dbReference type="SUPFAM" id="SSF55729">
    <property type="entry name" value="Acyl-CoA N-acyltransferases (Nat)"/>
    <property type="match status" value="1"/>
</dbReference>
<evidence type="ECO:0000313" key="2">
    <source>
        <dbReference type="EMBL" id="PKT82771.1"/>
    </source>
</evidence>
<name>A0A2N3PLP0_9HELI</name>
<dbReference type="PANTHER" id="PTHR43415:SF3">
    <property type="entry name" value="GNAT-FAMILY ACETYLTRANSFERASE"/>
    <property type="match status" value="1"/>
</dbReference>
<dbReference type="STRING" id="556267.HWAG_01195"/>
<dbReference type="EMBL" id="MBPK01000001">
    <property type="protein sequence ID" value="PKT82771.1"/>
    <property type="molecule type" value="Genomic_DNA"/>
</dbReference>
<proteinExistence type="predicted"/>